<evidence type="ECO:0000313" key="2">
    <source>
        <dbReference type="Proteomes" id="UP001172673"/>
    </source>
</evidence>
<evidence type="ECO:0008006" key="3">
    <source>
        <dbReference type="Google" id="ProtNLM"/>
    </source>
</evidence>
<dbReference type="EMBL" id="JAPDRK010000022">
    <property type="protein sequence ID" value="KAJ9603451.1"/>
    <property type="molecule type" value="Genomic_DNA"/>
</dbReference>
<keyword evidence="2" id="KW-1185">Reference proteome</keyword>
<dbReference type="AlphaFoldDB" id="A0AA38WYI8"/>
<accession>A0AA38WYI8</accession>
<dbReference type="Proteomes" id="UP001172673">
    <property type="component" value="Unassembled WGS sequence"/>
</dbReference>
<name>A0AA38WYI8_9EURO</name>
<proteinExistence type="predicted"/>
<gene>
    <name evidence="1" type="ORF">H2200_012229</name>
</gene>
<evidence type="ECO:0000313" key="1">
    <source>
        <dbReference type="EMBL" id="KAJ9603451.1"/>
    </source>
</evidence>
<sequence length="634" mass="70425">MPVRQNSLQKHEDPTIPVTAITDVATREQEQMNSGGLFSNADSVPQDEVALGFDDLFYCDPFVSPFEDHSLQPLPQVTDGFHADVSTVYDFMSLEYDSTWAEYLPPRGPTPGILSDHFPGSLPQAEAGQANFSSRQDTGPGQQKEMTTAYAFAKLNEYATDQPSRPSSPSSAQAYEQFIRNLGQDSPIECDRLILDVFIGLFQVHVAPTFPCFKDFRANSSTPEELYLAMAATGGLYCQLPRSEVVANWLLHKARRKLMTLVHSGAPCDLATAQTYVLMHAFAVLSGDKRILLLDEVYISQTVQTLENFIGDQAGIPSVSAETTLLKHAMLLLQCYRVLILQEPTVMSGAAILRGARLTGVDRGMSSTSVDEDVPALVLCITSSTLSDIRIESSEASTQSLCALSIIASHLRRLPGPTARLFKSRPSHAKAVPRDWRQEFMEVSLQKWLTLHSRPPTVGNMLLYHLSHLNLYCYFAEMERIACMAKQMVERHPVSTHISDQTSLTASSFARWRVDALQKCFTPTKDIDKAAWHAHRIHEIATDVEIFSRSSGEPVHLRHEVSASSSKEPLHYSFTVYYASMVIWSSRFLGNDDEEKDSASAADTALRKGVILVSRSASQVARLFKRRLESLQAL</sequence>
<organism evidence="1 2">
    <name type="scientific">Cladophialophora chaetospira</name>
    <dbReference type="NCBI Taxonomy" id="386627"/>
    <lineage>
        <taxon>Eukaryota</taxon>
        <taxon>Fungi</taxon>
        <taxon>Dikarya</taxon>
        <taxon>Ascomycota</taxon>
        <taxon>Pezizomycotina</taxon>
        <taxon>Eurotiomycetes</taxon>
        <taxon>Chaetothyriomycetidae</taxon>
        <taxon>Chaetothyriales</taxon>
        <taxon>Herpotrichiellaceae</taxon>
        <taxon>Cladophialophora</taxon>
    </lineage>
</organism>
<reference evidence="1" key="1">
    <citation type="submission" date="2022-10" db="EMBL/GenBank/DDBJ databases">
        <title>Culturing micro-colonial fungi from biological soil crusts in the Mojave desert and describing Neophaeococcomyces mojavensis, and introducing the new genera and species Taxawa tesnikishii.</title>
        <authorList>
            <person name="Kurbessoian T."/>
            <person name="Stajich J.E."/>
        </authorList>
    </citation>
    <scope>NUCLEOTIDE SEQUENCE</scope>
    <source>
        <strain evidence="1">TK_41</strain>
    </source>
</reference>
<comment type="caution">
    <text evidence="1">The sequence shown here is derived from an EMBL/GenBank/DDBJ whole genome shotgun (WGS) entry which is preliminary data.</text>
</comment>
<protein>
    <recommendedName>
        <fullName evidence="3">Transcription factor domain-containing protein</fullName>
    </recommendedName>
</protein>